<protein>
    <submittedName>
        <fullName evidence="1">SWPV2-ORF068</fullName>
    </submittedName>
</protein>
<dbReference type="EMBL" id="KX857215">
    <property type="protein sequence ID" value="ARE67291.1"/>
    <property type="molecule type" value="Genomic_DNA"/>
</dbReference>
<sequence>MFIRTVEAIYNNMRYKVLICFLIFVNSSVHCYKPGCSIWCCNDKKQHQEELDKYEKCKISCYARSKRSIEDGINGPHIGESGLPLLEYGGDSFSHVGHPSPKPIVSVTTTTTTTASTTTTTTTTNYYYSKYY</sequence>
<name>A0A1V0QG27_CNPV</name>
<dbReference type="Proteomes" id="UP000319767">
    <property type="component" value="Segment"/>
</dbReference>
<evidence type="ECO:0000313" key="1">
    <source>
        <dbReference type="EMBL" id="ARE67291.1"/>
    </source>
</evidence>
<gene>
    <name evidence="1" type="primary">SWPV2-068</name>
</gene>
<reference evidence="1" key="1">
    <citation type="journal article" date="2017" name="BMC Genomics">
        <title>Genomic characterization of two novel pathogenic avipoxviruses isolated from pacific shearwaters (Ardenna spp.).</title>
        <authorList>
            <person name="Sarker S."/>
            <person name="Das S."/>
            <person name="Lavers J.L."/>
            <person name="Hutton I."/>
            <person name="Helbig K."/>
            <person name="Imbery J."/>
            <person name="Upton C."/>
            <person name="Raidal S.R."/>
        </authorList>
    </citation>
    <scope>NUCLEOTIDE SEQUENCE [LARGE SCALE GENOMIC DNA]</scope>
    <source>
        <strain evidence="1">SWPV-2</strain>
    </source>
</reference>
<organism evidence="1">
    <name type="scientific">Shearwaterpox virus</name>
    <dbReference type="NCBI Taxonomy" id="1974596"/>
    <lineage>
        <taxon>Viruses</taxon>
        <taxon>Varidnaviria</taxon>
        <taxon>Bamfordvirae</taxon>
        <taxon>Nucleocytoviricota</taxon>
        <taxon>Pokkesviricetes</taxon>
        <taxon>Chitovirales</taxon>
        <taxon>Poxviridae</taxon>
        <taxon>Chordopoxvirinae</taxon>
        <taxon>Avipoxvirus</taxon>
        <taxon>Avipoxvirus canarypox</taxon>
        <taxon>Canarypox virus</taxon>
    </lineage>
</organism>
<accession>A0A1V0QG27</accession>
<proteinExistence type="predicted"/>